<dbReference type="HAMAP" id="MF_00110">
    <property type="entry name" value="DHQ_synthase"/>
    <property type="match status" value="1"/>
</dbReference>
<organism evidence="20">
    <name type="scientific">marine metagenome</name>
    <dbReference type="NCBI Taxonomy" id="408172"/>
    <lineage>
        <taxon>unclassified sequences</taxon>
        <taxon>metagenomes</taxon>
        <taxon>ecological metagenomes</taxon>
    </lineage>
</organism>
<dbReference type="Gene3D" id="1.20.1090.10">
    <property type="entry name" value="Dehydroquinate synthase-like - alpha domain"/>
    <property type="match status" value="1"/>
</dbReference>
<dbReference type="EMBL" id="UINC01017844">
    <property type="protein sequence ID" value="SVA74432.1"/>
    <property type="molecule type" value="Genomic_DNA"/>
</dbReference>
<dbReference type="InterPro" id="IPR050071">
    <property type="entry name" value="Dehydroquinate_synthase"/>
</dbReference>
<sequence>MQRLNIDLGERSYDIILGSEVLTKLGEYLSKVLQPSRIVLVTHPLLFQLYGDKILPGFKDQGWALDVIEVPEGETSKTLKQAEIIYDRLLDLKCDRKSSLIAFGGGVIGDLVGFVSATFQRGIPFVQVPTTLLSQVDSSVGGKTAVNHPKGKNIIGAFHQPRLVVADLDTLQSLPKEEFRAGLAEVIKYGVIYDAKLFDYLEQNTEKIMRLEKECLMHIIKTSCAIKAKVVEKDERESHYRMILNFGHTLGHAIEAITGYSKFIHGEAVAIGMVYAAKLSHQLGKCSQEIPERIMRLVKKCGLPVDLPDLDPQMIIESLYHDKKTMNNKIKFILVREIGEIEIVNDMPEKDIRKLL</sequence>
<evidence type="ECO:0000256" key="9">
    <source>
        <dbReference type="ARBA" id="ARBA00022490"/>
    </source>
</evidence>
<evidence type="ECO:0000256" key="13">
    <source>
        <dbReference type="ARBA" id="ARBA00022833"/>
    </source>
</evidence>
<dbReference type="GO" id="GO:0005737">
    <property type="term" value="C:cytoplasm"/>
    <property type="evidence" value="ECO:0007669"/>
    <property type="project" value="UniProtKB-SubCell"/>
</dbReference>
<comment type="subcellular location">
    <subcellularLocation>
        <location evidence="4">Cytoplasm</location>
    </subcellularLocation>
</comment>
<dbReference type="PIRSF" id="PIRSF001455">
    <property type="entry name" value="DHQ_synth"/>
    <property type="match status" value="1"/>
</dbReference>
<evidence type="ECO:0000256" key="3">
    <source>
        <dbReference type="ARBA" id="ARBA00001941"/>
    </source>
</evidence>
<dbReference type="InterPro" id="IPR016037">
    <property type="entry name" value="DHQ_synth_AroB"/>
</dbReference>
<comment type="similarity">
    <text evidence="6">Belongs to the sugar phosphate cyclases superfamily. Dehydroquinate synthase family.</text>
</comment>
<keyword evidence="10" id="KW-0028">Amino-acid biosynthesis</keyword>
<dbReference type="InterPro" id="IPR030960">
    <property type="entry name" value="DHQS/DOIS_N"/>
</dbReference>
<dbReference type="Gene3D" id="3.40.50.1970">
    <property type="match status" value="1"/>
</dbReference>
<keyword evidence="16" id="KW-0456">Lyase</keyword>
<evidence type="ECO:0000256" key="10">
    <source>
        <dbReference type="ARBA" id="ARBA00022605"/>
    </source>
</evidence>
<evidence type="ECO:0000256" key="1">
    <source>
        <dbReference type="ARBA" id="ARBA00001393"/>
    </source>
</evidence>
<comment type="catalytic activity">
    <reaction evidence="1">
        <text>7-phospho-2-dehydro-3-deoxy-D-arabino-heptonate = 3-dehydroquinate + phosphate</text>
        <dbReference type="Rhea" id="RHEA:21968"/>
        <dbReference type="ChEBI" id="CHEBI:32364"/>
        <dbReference type="ChEBI" id="CHEBI:43474"/>
        <dbReference type="ChEBI" id="CHEBI:58394"/>
        <dbReference type="EC" id="4.2.3.4"/>
    </reaction>
</comment>
<evidence type="ECO:0000256" key="15">
    <source>
        <dbReference type="ARBA" id="ARBA00023141"/>
    </source>
</evidence>
<dbReference type="GO" id="GO:0046872">
    <property type="term" value="F:metal ion binding"/>
    <property type="evidence" value="ECO:0007669"/>
    <property type="project" value="UniProtKB-KW"/>
</dbReference>
<evidence type="ECO:0000256" key="11">
    <source>
        <dbReference type="ARBA" id="ARBA00022723"/>
    </source>
</evidence>
<dbReference type="FunFam" id="3.40.50.1970:FF:000001">
    <property type="entry name" value="3-dehydroquinate synthase"/>
    <property type="match status" value="1"/>
</dbReference>
<evidence type="ECO:0000256" key="8">
    <source>
        <dbReference type="ARBA" id="ARBA00017684"/>
    </source>
</evidence>
<dbReference type="GO" id="GO:0000166">
    <property type="term" value="F:nucleotide binding"/>
    <property type="evidence" value="ECO:0007669"/>
    <property type="project" value="UniProtKB-KW"/>
</dbReference>
<name>A0A381YCX3_9ZZZZ</name>
<dbReference type="GO" id="GO:0008652">
    <property type="term" value="P:amino acid biosynthetic process"/>
    <property type="evidence" value="ECO:0007669"/>
    <property type="project" value="UniProtKB-KW"/>
</dbReference>
<keyword evidence="15" id="KW-0057">Aromatic amino acid biosynthesis</keyword>
<evidence type="ECO:0000259" key="19">
    <source>
        <dbReference type="Pfam" id="PF24621"/>
    </source>
</evidence>
<dbReference type="NCBIfam" id="TIGR01357">
    <property type="entry name" value="aroB"/>
    <property type="match status" value="1"/>
</dbReference>
<dbReference type="EC" id="4.2.3.4" evidence="7"/>
<dbReference type="GO" id="GO:0009073">
    <property type="term" value="P:aromatic amino acid family biosynthetic process"/>
    <property type="evidence" value="ECO:0007669"/>
    <property type="project" value="UniProtKB-KW"/>
</dbReference>
<evidence type="ECO:0000256" key="5">
    <source>
        <dbReference type="ARBA" id="ARBA00004661"/>
    </source>
</evidence>
<dbReference type="PANTHER" id="PTHR43622:SF7">
    <property type="entry name" value="3-DEHYDROQUINATE SYNTHASE, CHLOROPLASTIC"/>
    <property type="match status" value="1"/>
</dbReference>
<dbReference type="Pfam" id="PF01761">
    <property type="entry name" value="DHQ_synthase"/>
    <property type="match status" value="1"/>
</dbReference>
<dbReference type="SUPFAM" id="SSF56796">
    <property type="entry name" value="Dehydroquinate synthase-like"/>
    <property type="match status" value="1"/>
</dbReference>
<dbReference type="GO" id="GO:0003856">
    <property type="term" value="F:3-dehydroquinate synthase activity"/>
    <property type="evidence" value="ECO:0007669"/>
    <property type="project" value="UniProtKB-EC"/>
</dbReference>
<evidence type="ECO:0000256" key="4">
    <source>
        <dbReference type="ARBA" id="ARBA00004496"/>
    </source>
</evidence>
<dbReference type="PANTHER" id="PTHR43622">
    <property type="entry name" value="3-DEHYDROQUINATE SYNTHASE"/>
    <property type="match status" value="1"/>
</dbReference>
<keyword evidence="13" id="KW-0862">Zinc</keyword>
<accession>A0A381YCX3</accession>
<feature type="domain" description="3-dehydroquinate synthase N-terminal" evidence="18">
    <location>
        <begin position="68"/>
        <end position="180"/>
    </location>
</feature>
<dbReference type="AlphaFoldDB" id="A0A381YCX3"/>
<keyword evidence="11" id="KW-0479">Metal-binding</keyword>
<keyword evidence="14" id="KW-0520">NAD</keyword>
<evidence type="ECO:0000259" key="18">
    <source>
        <dbReference type="Pfam" id="PF01761"/>
    </source>
</evidence>
<proteinExistence type="inferred from homology"/>
<keyword evidence="12" id="KW-0547">Nucleotide-binding</keyword>
<evidence type="ECO:0000256" key="6">
    <source>
        <dbReference type="ARBA" id="ARBA00005412"/>
    </source>
</evidence>
<evidence type="ECO:0000313" key="20">
    <source>
        <dbReference type="EMBL" id="SVA74432.1"/>
    </source>
</evidence>
<protein>
    <recommendedName>
        <fullName evidence="8">3-dehydroquinate synthase</fullName>
        <ecNumber evidence="7">4.2.3.4</ecNumber>
    </recommendedName>
</protein>
<gene>
    <name evidence="20" type="ORF">METZ01_LOCUS127286</name>
</gene>
<dbReference type="Pfam" id="PF24621">
    <property type="entry name" value="DHQS_C"/>
    <property type="match status" value="1"/>
</dbReference>
<comment type="cofactor">
    <cofactor evidence="2">
        <name>NAD(+)</name>
        <dbReference type="ChEBI" id="CHEBI:57540"/>
    </cofactor>
</comment>
<dbReference type="InterPro" id="IPR030963">
    <property type="entry name" value="DHQ_synth_fam"/>
</dbReference>
<evidence type="ECO:0000256" key="16">
    <source>
        <dbReference type="ARBA" id="ARBA00023239"/>
    </source>
</evidence>
<evidence type="ECO:0000256" key="14">
    <source>
        <dbReference type="ARBA" id="ARBA00023027"/>
    </source>
</evidence>
<evidence type="ECO:0000256" key="7">
    <source>
        <dbReference type="ARBA" id="ARBA00013031"/>
    </source>
</evidence>
<dbReference type="CDD" id="cd08195">
    <property type="entry name" value="DHQS"/>
    <property type="match status" value="1"/>
</dbReference>
<comment type="cofactor">
    <cofactor evidence="3">
        <name>Co(2+)</name>
        <dbReference type="ChEBI" id="CHEBI:48828"/>
    </cofactor>
</comment>
<evidence type="ECO:0000256" key="2">
    <source>
        <dbReference type="ARBA" id="ARBA00001911"/>
    </source>
</evidence>
<comment type="pathway">
    <text evidence="5">Metabolic intermediate biosynthesis; chorismate biosynthesis; chorismate from D-erythrose 4-phosphate and phosphoenolpyruvate: step 2/7.</text>
</comment>
<feature type="domain" description="3-dehydroquinate synthase C-terminal" evidence="19">
    <location>
        <begin position="182"/>
        <end position="325"/>
    </location>
</feature>
<dbReference type="InterPro" id="IPR056179">
    <property type="entry name" value="DHQS_C"/>
</dbReference>
<keyword evidence="17" id="KW-0170">Cobalt</keyword>
<evidence type="ECO:0000256" key="17">
    <source>
        <dbReference type="ARBA" id="ARBA00023285"/>
    </source>
</evidence>
<reference evidence="20" key="1">
    <citation type="submission" date="2018-05" db="EMBL/GenBank/DDBJ databases">
        <authorList>
            <person name="Lanie J.A."/>
            <person name="Ng W.-L."/>
            <person name="Kazmierczak K.M."/>
            <person name="Andrzejewski T.M."/>
            <person name="Davidsen T.M."/>
            <person name="Wayne K.J."/>
            <person name="Tettelin H."/>
            <person name="Glass J.I."/>
            <person name="Rusch D."/>
            <person name="Podicherti R."/>
            <person name="Tsui H.-C.T."/>
            <person name="Winkler M.E."/>
        </authorList>
    </citation>
    <scope>NUCLEOTIDE SEQUENCE</scope>
</reference>
<keyword evidence="9" id="KW-0963">Cytoplasm</keyword>
<evidence type="ECO:0000256" key="12">
    <source>
        <dbReference type="ARBA" id="ARBA00022741"/>
    </source>
</evidence>